<keyword evidence="1" id="KW-0732">Signal</keyword>
<dbReference type="InterPro" id="IPR035940">
    <property type="entry name" value="CAP_sf"/>
</dbReference>
<feature type="signal peptide" evidence="1">
    <location>
        <begin position="1"/>
        <end position="21"/>
    </location>
</feature>
<evidence type="ECO:0000259" key="2">
    <source>
        <dbReference type="Pfam" id="PF00188"/>
    </source>
</evidence>
<dbReference type="InterPro" id="IPR014044">
    <property type="entry name" value="CAP_dom"/>
</dbReference>
<evidence type="ECO:0000313" key="4">
    <source>
        <dbReference type="Proteomes" id="UP000635726"/>
    </source>
</evidence>
<dbReference type="Proteomes" id="UP000635726">
    <property type="component" value="Unassembled WGS sequence"/>
</dbReference>
<dbReference type="EMBL" id="BMOE01000005">
    <property type="protein sequence ID" value="GGJ74331.1"/>
    <property type="molecule type" value="Genomic_DNA"/>
</dbReference>
<reference evidence="3" key="1">
    <citation type="journal article" date="2014" name="Int. J. Syst. Evol. Microbiol.">
        <title>Complete genome sequence of Corynebacterium casei LMG S-19264T (=DSM 44701T), isolated from a smear-ripened cheese.</title>
        <authorList>
            <consortium name="US DOE Joint Genome Institute (JGI-PGF)"/>
            <person name="Walter F."/>
            <person name="Albersmeier A."/>
            <person name="Kalinowski J."/>
            <person name="Ruckert C."/>
        </authorList>
    </citation>
    <scope>NUCLEOTIDE SEQUENCE</scope>
    <source>
        <strain evidence="3">JCM 14371</strain>
    </source>
</reference>
<dbReference type="PROSITE" id="PS51257">
    <property type="entry name" value="PROKAR_LIPOPROTEIN"/>
    <property type="match status" value="1"/>
</dbReference>
<dbReference type="CDD" id="cd05379">
    <property type="entry name" value="CAP_bacterial"/>
    <property type="match status" value="1"/>
</dbReference>
<evidence type="ECO:0000313" key="3">
    <source>
        <dbReference type="EMBL" id="GGJ74331.1"/>
    </source>
</evidence>
<keyword evidence="4" id="KW-1185">Reference proteome</keyword>
<dbReference type="SUPFAM" id="SSF55797">
    <property type="entry name" value="PR-1-like"/>
    <property type="match status" value="1"/>
</dbReference>
<proteinExistence type="predicted"/>
<accession>A0A917UQ33</accession>
<comment type="caution">
    <text evidence="3">The sequence shown here is derived from an EMBL/GenBank/DDBJ whole genome shotgun (WGS) entry which is preliminary data.</text>
</comment>
<reference evidence="3" key="2">
    <citation type="submission" date="2020-09" db="EMBL/GenBank/DDBJ databases">
        <authorList>
            <person name="Sun Q."/>
            <person name="Ohkuma M."/>
        </authorList>
    </citation>
    <scope>NUCLEOTIDE SEQUENCE</scope>
    <source>
        <strain evidence="3">JCM 14371</strain>
    </source>
</reference>
<dbReference type="Pfam" id="PF00188">
    <property type="entry name" value="CAP"/>
    <property type="match status" value="1"/>
</dbReference>
<feature type="domain" description="SCP" evidence="2">
    <location>
        <begin position="45"/>
        <end position="180"/>
    </location>
</feature>
<dbReference type="AlphaFoldDB" id="A0A917UQ33"/>
<evidence type="ECO:0000256" key="1">
    <source>
        <dbReference type="SAM" id="SignalP"/>
    </source>
</evidence>
<gene>
    <name evidence="3" type="ORF">GCM10008939_18250</name>
</gene>
<feature type="chain" id="PRO_5037231296" description="SCP domain-containing protein" evidence="1">
    <location>
        <begin position="22"/>
        <end position="184"/>
    </location>
</feature>
<name>A0A917UQ33_9DEIO</name>
<sequence>MPHARPAAPALALLLASVLAACGGDVTSVPGADMSVQAREVFTLTNAVRTQGITCRGVTYPASPALTEDRNLNFVAQQRAQDIARTGEFVHDPKQSSSYVALIEGMRYSTVYPYTDIGENLGMAGTATSVVTQWQASVKGHCETQFTGIYIDPAGQQRPGFRRMGAGEAVSGGGQHYWVTIFSR</sequence>
<dbReference type="Gene3D" id="3.40.33.10">
    <property type="entry name" value="CAP"/>
    <property type="match status" value="1"/>
</dbReference>
<organism evidence="3 4">
    <name type="scientific">Deinococcus aquiradiocola</name>
    <dbReference type="NCBI Taxonomy" id="393059"/>
    <lineage>
        <taxon>Bacteria</taxon>
        <taxon>Thermotogati</taxon>
        <taxon>Deinococcota</taxon>
        <taxon>Deinococci</taxon>
        <taxon>Deinococcales</taxon>
        <taxon>Deinococcaceae</taxon>
        <taxon>Deinococcus</taxon>
    </lineage>
</organism>
<dbReference type="RefSeq" id="WP_188962604.1">
    <property type="nucleotide sequence ID" value="NZ_BMOE01000005.1"/>
</dbReference>
<protein>
    <recommendedName>
        <fullName evidence="2">SCP domain-containing protein</fullName>
    </recommendedName>
</protein>